<evidence type="ECO:0000256" key="1">
    <source>
        <dbReference type="ARBA" id="ARBA00004196"/>
    </source>
</evidence>
<evidence type="ECO:0000313" key="10">
    <source>
        <dbReference type="Proteomes" id="UP000007797"/>
    </source>
</evidence>
<keyword evidence="8" id="KW-1133">Transmembrane helix</keyword>
<evidence type="ECO:0000256" key="3">
    <source>
        <dbReference type="ARBA" id="ARBA00004613"/>
    </source>
</evidence>
<sequence>MVQSQDPPTFRYTVDWENGTNATTCGSSVDTPCIDVASVIRSFDLALGINGTDRTKVWFEVALVPGTYNGTGNLDNNLFGYANITFISTSSSSSLGVIFDAQVQGRPFKLVEPTALPVPYTNTTVTTVSFRGITFTNGQVSNTTLSYASGADRNVGGGGAFMMYVNNTGANVVFDTCTFHNNSARSTSAGHGGALRTGSGVPYQAPSNASLALLNCVFTDNSATVSGGAVHVESAVTTVTNGAFSRNHASNGSGGAIFIIADSAFVSNSNFVDNRAIMYGGAISLNSEYETTSQVATSNFSTNQAGFGGALAATNAYVNVTLSLFNLNNAMVSGGAVSVSNMGYFESVQSNFTKNNCVDGKGGAVRIEGDCEFYIHDSTLFQSNTANEGACISFSHSNGKINNTQFIDCNAYDDGGAIFTEFGIFSIANAVITNSSAQNGGAVYCSASKIDFYENVEIYDNVDIGSDSASDEPSGPGEIIPNSFNIYCGIDPPYTYCNFTGMDPFISMCGEPYIKEKQALTKGQLAGIIVGVILGAGVIAFGIGILITKTTIKSYFVPLIRSTNNGGEEDDEEEEDHHR</sequence>
<organism evidence="9 10">
    <name type="scientific">Cavenderia fasciculata</name>
    <name type="common">Slime mold</name>
    <name type="synonym">Dictyostelium fasciculatum</name>
    <dbReference type="NCBI Taxonomy" id="261658"/>
    <lineage>
        <taxon>Eukaryota</taxon>
        <taxon>Amoebozoa</taxon>
        <taxon>Evosea</taxon>
        <taxon>Eumycetozoa</taxon>
        <taxon>Dictyostelia</taxon>
        <taxon>Acytosteliales</taxon>
        <taxon>Cavenderiaceae</taxon>
        <taxon>Cavenderia</taxon>
    </lineage>
</organism>
<keyword evidence="4" id="KW-0964">Secreted</keyword>
<keyword evidence="6 8" id="KW-0472">Membrane</keyword>
<evidence type="ECO:0000313" key="9">
    <source>
        <dbReference type="EMBL" id="EGG23442.1"/>
    </source>
</evidence>
<dbReference type="AlphaFoldDB" id="F4PLM0"/>
<evidence type="ECO:0000256" key="8">
    <source>
        <dbReference type="SAM" id="Phobius"/>
    </source>
</evidence>
<keyword evidence="10" id="KW-1185">Reference proteome</keyword>
<evidence type="ECO:0000256" key="5">
    <source>
        <dbReference type="ARBA" id="ARBA00022729"/>
    </source>
</evidence>
<keyword evidence="5" id="KW-0732">Signal</keyword>
<protein>
    <submittedName>
        <fullName evidence="9">Pectin lyase-like family protein</fullName>
    </submittedName>
</protein>
<evidence type="ECO:0000256" key="6">
    <source>
        <dbReference type="ARBA" id="ARBA00023136"/>
    </source>
</evidence>
<dbReference type="KEGG" id="dfa:DFA_05574"/>
<evidence type="ECO:0000256" key="7">
    <source>
        <dbReference type="ARBA" id="ARBA00023237"/>
    </source>
</evidence>
<dbReference type="OMA" id="ANEGACI"/>
<dbReference type="NCBIfam" id="TIGR01376">
    <property type="entry name" value="POMP_repeat"/>
    <property type="match status" value="1"/>
</dbReference>
<dbReference type="PANTHER" id="PTHR11319">
    <property type="entry name" value="G PROTEIN-COUPLED RECEPTOR-RELATED"/>
    <property type="match status" value="1"/>
</dbReference>
<name>F4PLM0_CACFS</name>
<dbReference type="InterPro" id="IPR011050">
    <property type="entry name" value="Pectin_lyase_fold/virulence"/>
</dbReference>
<gene>
    <name evidence="9" type="ORF">DFA_05574</name>
</gene>
<dbReference type="RefSeq" id="XP_004361293.1">
    <property type="nucleotide sequence ID" value="XM_004361236.1"/>
</dbReference>
<dbReference type="GeneID" id="14875006"/>
<evidence type="ECO:0000256" key="4">
    <source>
        <dbReference type="ARBA" id="ARBA00022525"/>
    </source>
</evidence>
<reference evidence="10" key="1">
    <citation type="journal article" date="2011" name="Genome Res.">
        <title>Phylogeny-wide analysis of social amoeba genomes highlights ancient origins for complex intercellular communication.</title>
        <authorList>
            <person name="Heidel A.J."/>
            <person name="Lawal H.M."/>
            <person name="Felder M."/>
            <person name="Schilde C."/>
            <person name="Helps N.R."/>
            <person name="Tunggal B."/>
            <person name="Rivero F."/>
            <person name="John U."/>
            <person name="Schleicher M."/>
            <person name="Eichinger L."/>
            <person name="Platzer M."/>
            <person name="Noegel A.A."/>
            <person name="Schaap P."/>
            <person name="Gloeckner G."/>
        </authorList>
    </citation>
    <scope>NUCLEOTIDE SEQUENCE [LARGE SCALE GENOMIC DNA]</scope>
    <source>
        <strain evidence="10">SH3</strain>
    </source>
</reference>
<dbReference type="PANTHER" id="PTHR11319:SF35">
    <property type="entry name" value="OUTER MEMBRANE PROTEIN PMPC-RELATED"/>
    <property type="match status" value="1"/>
</dbReference>
<accession>F4PLM0</accession>
<dbReference type="SUPFAM" id="SSF51126">
    <property type="entry name" value="Pectin lyase-like"/>
    <property type="match status" value="1"/>
</dbReference>
<dbReference type="InterPro" id="IPR003368">
    <property type="entry name" value="POMP_repeat"/>
</dbReference>
<dbReference type="EMBL" id="GL883008">
    <property type="protein sequence ID" value="EGG23442.1"/>
    <property type="molecule type" value="Genomic_DNA"/>
</dbReference>
<feature type="transmembrane region" description="Helical" evidence="8">
    <location>
        <begin position="525"/>
        <end position="547"/>
    </location>
</feature>
<dbReference type="Pfam" id="PF02415">
    <property type="entry name" value="Chlam_PMP"/>
    <property type="match status" value="1"/>
</dbReference>
<proteinExistence type="predicted"/>
<keyword evidence="9" id="KW-0456">Lyase</keyword>
<dbReference type="OrthoDB" id="21116at2759"/>
<dbReference type="GO" id="GO:0016829">
    <property type="term" value="F:lyase activity"/>
    <property type="evidence" value="ECO:0007669"/>
    <property type="project" value="UniProtKB-KW"/>
</dbReference>
<keyword evidence="8" id="KW-0812">Transmembrane</keyword>
<evidence type="ECO:0000256" key="2">
    <source>
        <dbReference type="ARBA" id="ARBA00004442"/>
    </source>
</evidence>
<dbReference type="GO" id="GO:0005576">
    <property type="term" value="C:extracellular region"/>
    <property type="evidence" value="ECO:0007669"/>
    <property type="project" value="UniProtKB-SubCell"/>
</dbReference>
<keyword evidence="7" id="KW-0998">Cell outer membrane</keyword>
<comment type="subcellular location">
    <subcellularLocation>
        <location evidence="1">Cell envelope</location>
    </subcellularLocation>
    <subcellularLocation>
        <location evidence="2">Cell outer membrane</location>
    </subcellularLocation>
    <subcellularLocation>
        <location evidence="3">Secreted</location>
    </subcellularLocation>
</comment>
<dbReference type="Proteomes" id="UP000007797">
    <property type="component" value="Unassembled WGS sequence"/>
</dbReference>